<feature type="region of interest" description="Disordered" evidence="5">
    <location>
        <begin position="449"/>
        <end position="475"/>
    </location>
</feature>
<dbReference type="GO" id="GO:0008168">
    <property type="term" value="F:methyltransferase activity"/>
    <property type="evidence" value="ECO:0007669"/>
    <property type="project" value="InterPro"/>
</dbReference>
<evidence type="ECO:0000313" key="7">
    <source>
        <dbReference type="EMBL" id="TPX61688.1"/>
    </source>
</evidence>
<dbReference type="Proteomes" id="UP000318582">
    <property type="component" value="Unassembled WGS sequence"/>
</dbReference>
<evidence type="ECO:0000259" key="6">
    <source>
        <dbReference type="PROSITE" id="PS50103"/>
    </source>
</evidence>
<dbReference type="InterPro" id="IPR002877">
    <property type="entry name" value="RNA_MeTrfase_FtsJ_dom"/>
</dbReference>
<keyword evidence="3 4" id="KW-0862">Zinc</keyword>
<dbReference type="PROSITE" id="PS50103">
    <property type="entry name" value="ZF_C3H1"/>
    <property type="match status" value="1"/>
</dbReference>
<feature type="compositionally biased region" description="Low complexity" evidence="5">
    <location>
        <begin position="408"/>
        <end position="421"/>
    </location>
</feature>
<dbReference type="InterPro" id="IPR029063">
    <property type="entry name" value="SAM-dependent_MTases_sf"/>
</dbReference>
<keyword evidence="2 4" id="KW-0863">Zinc-finger</keyword>
<evidence type="ECO:0000256" key="4">
    <source>
        <dbReference type="PROSITE-ProRule" id="PRU00723"/>
    </source>
</evidence>
<evidence type="ECO:0000256" key="1">
    <source>
        <dbReference type="ARBA" id="ARBA00022723"/>
    </source>
</evidence>
<dbReference type="Pfam" id="PF01728">
    <property type="entry name" value="FtsJ"/>
    <property type="match status" value="1"/>
</dbReference>
<dbReference type="InterPro" id="IPR036855">
    <property type="entry name" value="Znf_CCCH_sf"/>
</dbReference>
<sequence length="475" mass="52862">MARYVPPHKRNAPVASAASLDDTRTSSITTTTHTGIPSDRKTPSDLDFFHAHLYSRSPLLRSLHTSKAEFEKDPNVERMFVSNRAHSAAITIKPATVTDTPPAAVTNLPSSHFANQFKGAMEEVDMHSGGKLRGGVKRFLDLGCAPGGFSKWVLEQNEMANGMGVTLPPEMDGLPMILEGVLEDDTRYGCIYRDVTDRPAEIRYVHPSKSTIHINNADDDTPQCDLVIAGSIYRDHQTANPDRSGPPPIRARARQLLSFSQILAALRNLQSGGTLVIVSNMKPHLHNLEIVCFLKDHFDTLIPVKPKQVHTIRSSYYLVAMGFDYDKAVRNNTFSRLEDIMARIAAAEDEKGVEGVLLLDGTENEIVTRWGDYVMEFYHPLWESQIHAIDRKLAGLRSKNNQERRNFRNNNNNANSGYNSNSGGGHGGGQHQQKPCWAFQEGRCHDGDSCRFSHDRSTAAAPPQPQRTNDWRGSR</sequence>
<dbReference type="Gene3D" id="3.40.50.150">
    <property type="entry name" value="Vaccinia Virus protein VP39"/>
    <property type="match status" value="1"/>
</dbReference>
<feature type="region of interest" description="Disordered" evidence="5">
    <location>
        <begin position="399"/>
        <end position="434"/>
    </location>
</feature>
<name>A0A507EEQ6_9FUNG</name>
<dbReference type="AlphaFoldDB" id="A0A507EEQ6"/>
<dbReference type="STRING" id="109895.A0A507EEQ6"/>
<accession>A0A507EEQ6</accession>
<dbReference type="Pfam" id="PF18044">
    <property type="entry name" value="zf-CCCH_4"/>
    <property type="match status" value="1"/>
</dbReference>
<feature type="compositionally biased region" description="Low complexity" evidence="5">
    <location>
        <begin position="25"/>
        <end position="34"/>
    </location>
</feature>
<feature type="zinc finger region" description="C3H1-type" evidence="4">
    <location>
        <begin position="430"/>
        <end position="457"/>
    </location>
</feature>
<comment type="caution">
    <text evidence="7">The sequence shown here is derived from an EMBL/GenBank/DDBJ whole genome shotgun (WGS) entry which is preliminary data.</text>
</comment>
<feature type="region of interest" description="Disordered" evidence="5">
    <location>
        <begin position="1"/>
        <end position="41"/>
    </location>
</feature>
<dbReference type="EMBL" id="QEAQ01000006">
    <property type="protein sequence ID" value="TPX61688.1"/>
    <property type="molecule type" value="Genomic_DNA"/>
</dbReference>
<dbReference type="SUPFAM" id="SSF90229">
    <property type="entry name" value="CCCH zinc finger"/>
    <property type="match status" value="1"/>
</dbReference>
<dbReference type="Gene3D" id="4.10.1000.10">
    <property type="entry name" value="Zinc finger, CCCH-type"/>
    <property type="match status" value="1"/>
</dbReference>
<feature type="domain" description="C3H1-type" evidence="6">
    <location>
        <begin position="430"/>
        <end position="457"/>
    </location>
</feature>
<proteinExistence type="predicted"/>
<reference evidence="7 8" key="1">
    <citation type="journal article" date="2019" name="Sci. Rep.">
        <title>Comparative genomics of chytrid fungi reveal insights into the obligate biotrophic and pathogenic lifestyle of Synchytrium endobioticum.</title>
        <authorList>
            <person name="van de Vossenberg B.T.L.H."/>
            <person name="Warris S."/>
            <person name="Nguyen H.D.T."/>
            <person name="van Gent-Pelzer M.P.E."/>
            <person name="Joly D.L."/>
            <person name="van de Geest H.C."/>
            <person name="Bonants P.J.M."/>
            <person name="Smith D.S."/>
            <person name="Levesque C.A."/>
            <person name="van der Lee T.A.J."/>
        </authorList>
    </citation>
    <scope>NUCLEOTIDE SEQUENCE [LARGE SCALE GENOMIC DNA]</scope>
    <source>
        <strain evidence="7 8">CBS 809.83</strain>
    </source>
</reference>
<organism evidence="7 8">
    <name type="scientific">Powellomyces hirtus</name>
    <dbReference type="NCBI Taxonomy" id="109895"/>
    <lineage>
        <taxon>Eukaryota</taxon>
        <taxon>Fungi</taxon>
        <taxon>Fungi incertae sedis</taxon>
        <taxon>Chytridiomycota</taxon>
        <taxon>Chytridiomycota incertae sedis</taxon>
        <taxon>Chytridiomycetes</taxon>
        <taxon>Spizellomycetales</taxon>
        <taxon>Powellomycetaceae</taxon>
        <taxon>Powellomyces</taxon>
    </lineage>
</organism>
<dbReference type="GO" id="GO:0032259">
    <property type="term" value="P:methylation"/>
    <property type="evidence" value="ECO:0007669"/>
    <property type="project" value="InterPro"/>
</dbReference>
<dbReference type="InterPro" id="IPR000571">
    <property type="entry name" value="Znf_CCCH"/>
</dbReference>
<dbReference type="GO" id="GO:0008270">
    <property type="term" value="F:zinc ion binding"/>
    <property type="evidence" value="ECO:0007669"/>
    <property type="project" value="UniProtKB-KW"/>
</dbReference>
<evidence type="ECO:0000256" key="2">
    <source>
        <dbReference type="ARBA" id="ARBA00022771"/>
    </source>
</evidence>
<dbReference type="InterPro" id="IPR041367">
    <property type="entry name" value="Znf-CCCH_4"/>
</dbReference>
<keyword evidence="1 4" id="KW-0479">Metal-binding</keyword>
<keyword evidence="8" id="KW-1185">Reference proteome</keyword>
<evidence type="ECO:0000256" key="3">
    <source>
        <dbReference type="ARBA" id="ARBA00022833"/>
    </source>
</evidence>
<evidence type="ECO:0000313" key="8">
    <source>
        <dbReference type="Proteomes" id="UP000318582"/>
    </source>
</evidence>
<evidence type="ECO:0000256" key="5">
    <source>
        <dbReference type="SAM" id="MobiDB-lite"/>
    </source>
</evidence>
<dbReference type="SUPFAM" id="SSF53335">
    <property type="entry name" value="S-adenosyl-L-methionine-dependent methyltransferases"/>
    <property type="match status" value="1"/>
</dbReference>
<feature type="compositionally biased region" description="Basic residues" evidence="5">
    <location>
        <begin position="1"/>
        <end position="11"/>
    </location>
</feature>
<gene>
    <name evidence="7" type="ORF">PhCBS80983_g00919</name>
</gene>
<protein>
    <recommendedName>
        <fullName evidence="6">C3H1-type domain-containing protein</fullName>
    </recommendedName>
</protein>